<proteinExistence type="predicted"/>
<feature type="compositionally biased region" description="Basic and acidic residues" evidence="2">
    <location>
        <begin position="135"/>
        <end position="144"/>
    </location>
</feature>
<dbReference type="Proteomes" id="UP000614601">
    <property type="component" value="Unassembled WGS sequence"/>
</dbReference>
<dbReference type="OrthoDB" id="5828827at2759"/>
<evidence type="ECO:0000313" key="4">
    <source>
        <dbReference type="Proteomes" id="UP000614601"/>
    </source>
</evidence>
<name>A0A811LI74_9BILA</name>
<evidence type="ECO:0000313" key="3">
    <source>
        <dbReference type="EMBL" id="CAD5227834.1"/>
    </source>
</evidence>
<keyword evidence="1" id="KW-0175">Coiled coil</keyword>
<reference evidence="3" key="1">
    <citation type="submission" date="2020-09" db="EMBL/GenBank/DDBJ databases">
        <authorList>
            <person name="Kikuchi T."/>
        </authorList>
    </citation>
    <scope>NUCLEOTIDE SEQUENCE</scope>
    <source>
        <strain evidence="3">SH1</strain>
    </source>
</reference>
<sequence length="144" mass="16468">MAATTSSCIQKRTTKLESRRICFTQEPPSVFEYPDENCTMEWGEWRQGHPISYDEYQRIVQAASDEAQAQLNQLARWRQQMQMKFVDQEQALENAVQQLNQTALISSQTSSQTSSKPTDNSPPRFTFNTSSQPPLRRECGTSAI</sequence>
<dbReference type="EMBL" id="CAJFCW020000006">
    <property type="protein sequence ID" value="CAG9123709.1"/>
    <property type="molecule type" value="Genomic_DNA"/>
</dbReference>
<evidence type="ECO:0000256" key="1">
    <source>
        <dbReference type="SAM" id="Coils"/>
    </source>
</evidence>
<comment type="caution">
    <text evidence="3">The sequence shown here is derived from an EMBL/GenBank/DDBJ whole genome shotgun (WGS) entry which is preliminary data.</text>
</comment>
<organism evidence="3 4">
    <name type="scientific">Bursaphelenchus okinawaensis</name>
    <dbReference type="NCBI Taxonomy" id="465554"/>
    <lineage>
        <taxon>Eukaryota</taxon>
        <taxon>Metazoa</taxon>
        <taxon>Ecdysozoa</taxon>
        <taxon>Nematoda</taxon>
        <taxon>Chromadorea</taxon>
        <taxon>Rhabditida</taxon>
        <taxon>Tylenchina</taxon>
        <taxon>Tylenchomorpha</taxon>
        <taxon>Aphelenchoidea</taxon>
        <taxon>Aphelenchoididae</taxon>
        <taxon>Bursaphelenchus</taxon>
    </lineage>
</organism>
<accession>A0A811LI74</accession>
<feature type="compositionally biased region" description="Low complexity" evidence="2">
    <location>
        <begin position="106"/>
        <end position="115"/>
    </location>
</feature>
<feature type="coiled-coil region" evidence="1">
    <location>
        <begin position="53"/>
        <end position="98"/>
    </location>
</feature>
<protein>
    <submittedName>
        <fullName evidence="3">Uncharacterized protein</fullName>
    </submittedName>
</protein>
<dbReference type="Proteomes" id="UP000783686">
    <property type="component" value="Unassembled WGS sequence"/>
</dbReference>
<feature type="compositionally biased region" description="Polar residues" evidence="2">
    <location>
        <begin position="116"/>
        <end position="133"/>
    </location>
</feature>
<feature type="region of interest" description="Disordered" evidence="2">
    <location>
        <begin position="103"/>
        <end position="144"/>
    </location>
</feature>
<keyword evidence="4" id="KW-1185">Reference proteome</keyword>
<dbReference type="AlphaFoldDB" id="A0A811LI74"/>
<evidence type="ECO:0000256" key="2">
    <source>
        <dbReference type="SAM" id="MobiDB-lite"/>
    </source>
</evidence>
<gene>
    <name evidence="3" type="ORF">BOKJ2_LOCUS12371</name>
</gene>
<dbReference type="EMBL" id="CAJFDH010000006">
    <property type="protein sequence ID" value="CAD5227834.1"/>
    <property type="molecule type" value="Genomic_DNA"/>
</dbReference>